<keyword evidence="2" id="KW-1185">Reference proteome</keyword>
<name>A0ACB8HB63_PSICU</name>
<evidence type="ECO:0000313" key="1">
    <source>
        <dbReference type="EMBL" id="KAH9485086.1"/>
    </source>
</evidence>
<sequence>MSNKIVPTIYRAVIDDVIRAIKPEFDEYGVSEDVLAQLQRKWEDKVIASHVAEFETPAPPPSAPSATHPAIVAAAAAQQQPQIHHVYPTHPLMIPHYGQQHNPYAPIATPQPTVKAEPVDNRYVLNPPPYTLPPLPGPNIATRHLPAPATVSPNPGGQTGVINFPRNGQTQSSVSRPYAIPAQTSTTQTPRLPQVDGPSESSGDEDSSSPPPGQFAPRTSHPSLPQPPAPSGPSNQDSEAINSDLDDSDTENEDEDEDGGAGETDIVFCTYDKVARVKNKWKCVLKDGMIHINGKDYLFAKCTGRSSSSSTDRHNGGKGNSFLGMGRNNRLDDDPSIQGAREKVSAAEDAEKEADRALIEARQRVKLAREHVQMLEREALEEAKRAKAKQAQAKIVSKSAKGLGRHGM</sequence>
<organism evidence="1 2">
    <name type="scientific">Psilocybe cubensis</name>
    <name type="common">Psychedelic mushroom</name>
    <name type="synonym">Stropharia cubensis</name>
    <dbReference type="NCBI Taxonomy" id="181762"/>
    <lineage>
        <taxon>Eukaryota</taxon>
        <taxon>Fungi</taxon>
        <taxon>Dikarya</taxon>
        <taxon>Basidiomycota</taxon>
        <taxon>Agaricomycotina</taxon>
        <taxon>Agaricomycetes</taxon>
        <taxon>Agaricomycetidae</taxon>
        <taxon>Agaricales</taxon>
        <taxon>Agaricineae</taxon>
        <taxon>Strophariaceae</taxon>
        <taxon>Psilocybe</taxon>
    </lineage>
</organism>
<evidence type="ECO:0000313" key="2">
    <source>
        <dbReference type="Proteomes" id="UP000664032"/>
    </source>
</evidence>
<dbReference type="Proteomes" id="UP000664032">
    <property type="component" value="Unassembled WGS sequence"/>
</dbReference>
<dbReference type="EMBL" id="JAFIQS020000002">
    <property type="protein sequence ID" value="KAH9485086.1"/>
    <property type="molecule type" value="Genomic_DNA"/>
</dbReference>
<protein>
    <submittedName>
        <fullName evidence="1">Transcription initiation factor IIA large subunit</fullName>
    </submittedName>
</protein>
<comment type="caution">
    <text evidence="1">The sequence shown here is derived from an EMBL/GenBank/DDBJ whole genome shotgun (WGS) entry which is preliminary data.</text>
</comment>
<proteinExistence type="predicted"/>
<reference evidence="1" key="1">
    <citation type="submission" date="2021-10" db="EMBL/GenBank/DDBJ databases">
        <title>Psilocybe cubensis genome.</title>
        <authorList>
            <person name="Mckernan K.J."/>
            <person name="Crawford S."/>
            <person name="Trippe A."/>
            <person name="Kane L.T."/>
            <person name="Mclaughlin S."/>
        </authorList>
    </citation>
    <scope>NUCLEOTIDE SEQUENCE</scope>
    <source>
        <strain evidence="1">MGC-MH-2018</strain>
    </source>
</reference>
<accession>A0ACB8HB63</accession>
<gene>
    <name evidence="1" type="ORF">JR316_0001993</name>
</gene>